<organism evidence="2 3">
    <name type="scientific">Urinicoccus massiliensis</name>
    <dbReference type="NCBI Taxonomy" id="1723382"/>
    <lineage>
        <taxon>Bacteria</taxon>
        <taxon>Bacillati</taxon>
        <taxon>Bacillota</taxon>
        <taxon>Tissierellia</taxon>
        <taxon>Tissierellales</taxon>
        <taxon>Peptoniphilaceae</taxon>
        <taxon>Urinicoccus</taxon>
    </lineage>
</organism>
<dbReference type="InterPro" id="IPR011704">
    <property type="entry name" value="ATPase_dyneun-rel_AAA"/>
</dbReference>
<dbReference type="AlphaFoldDB" id="A0A8H2M5R6"/>
<dbReference type="GO" id="GO:0016887">
    <property type="term" value="F:ATP hydrolysis activity"/>
    <property type="evidence" value="ECO:0007669"/>
    <property type="project" value="InterPro"/>
</dbReference>
<dbReference type="Gene3D" id="3.40.50.300">
    <property type="entry name" value="P-loop containing nucleotide triphosphate hydrolases"/>
    <property type="match status" value="1"/>
</dbReference>
<dbReference type="EMBL" id="CAACYI010000001">
    <property type="protein sequence ID" value="VFB16924.1"/>
    <property type="molecule type" value="Genomic_DNA"/>
</dbReference>
<dbReference type="PANTHER" id="PTHR42759:SF1">
    <property type="entry name" value="MAGNESIUM-CHELATASE SUBUNIT CHLD"/>
    <property type="match status" value="1"/>
</dbReference>
<evidence type="ECO:0000259" key="1">
    <source>
        <dbReference type="Pfam" id="PF07728"/>
    </source>
</evidence>
<dbReference type="InterPro" id="IPR027417">
    <property type="entry name" value="P-loop_NTPase"/>
</dbReference>
<dbReference type="InterPro" id="IPR050764">
    <property type="entry name" value="CbbQ/NirQ/NorQ/GpvN"/>
</dbReference>
<sequence length="307" mass="34392">MTMTMESFEEFLRSQGVADALLTEVKAFREEYPREMEDRIGTLNYKFYGGEVWTQAILALLEGAHLLLSGPKATGKNVLCENLSFLFGRPQWTVSLNMTSDAHGLVASDTFKDGEVVLKPGPVYQAARYGGFGVLDEINMAKNEALSVIHSALDDRRILDIPGYDLLRLHPASRFLATMNHGYLGTRDLNEALVSRFLVLDMPAISQEDLIKILVDHTGIRRDPAQAFSQLFMDLQEKSLHAEISSKAIDLRGLLYALQLMKRGLGIFPALDLGLANKCFDTYEKDLVQDTIKTLFSQDMKGQDFFD</sequence>
<accession>A0A8H2M5R6</accession>
<dbReference type="SUPFAM" id="SSF52540">
    <property type="entry name" value="P-loop containing nucleoside triphosphate hydrolases"/>
    <property type="match status" value="1"/>
</dbReference>
<dbReference type="RefSeq" id="WP_219849961.1">
    <property type="nucleotide sequence ID" value="NZ_CAACYI010000001.1"/>
</dbReference>
<dbReference type="PANTHER" id="PTHR42759">
    <property type="entry name" value="MOXR FAMILY PROTEIN"/>
    <property type="match status" value="1"/>
</dbReference>
<feature type="domain" description="ATPase dynein-related AAA" evidence="1">
    <location>
        <begin position="65"/>
        <end position="197"/>
    </location>
</feature>
<proteinExistence type="predicted"/>
<dbReference type="Proteomes" id="UP000377798">
    <property type="component" value="Unassembled WGS sequence"/>
</dbReference>
<reference evidence="2 3" key="1">
    <citation type="submission" date="2019-02" db="EMBL/GenBank/DDBJ databases">
        <authorList>
            <consortium name="Pathogen Informatics"/>
        </authorList>
    </citation>
    <scope>NUCLEOTIDE SEQUENCE [LARGE SCALE GENOMIC DNA]</scope>
    <source>
        <strain evidence="2 3">3012STDY7089603</strain>
    </source>
</reference>
<evidence type="ECO:0000313" key="3">
    <source>
        <dbReference type="Proteomes" id="UP000377798"/>
    </source>
</evidence>
<dbReference type="Pfam" id="PF07728">
    <property type="entry name" value="AAA_5"/>
    <property type="match status" value="1"/>
</dbReference>
<name>A0A8H2M5R6_9FIRM</name>
<comment type="caution">
    <text evidence="2">The sequence shown here is derived from an EMBL/GenBank/DDBJ whole genome shotgun (WGS) entry which is preliminary data.</text>
</comment>
<gene>
    <name evidence="2" type="ORF">NCTC13150_01497</name>
</gene>
<dbReference type="GO" id="GO:0005524">
    <property type="term" value="F:ATP binding"/>
    <property type="evidence" value="ECO:0007669"/>
    <property type="project" value="InterPro"/>
</dbReference>
<keyword evidence="3" id="KW-1185">Reference proteome</keyword>
<evidence type="ECO:0000313" key="2">
    <source>
        <dbReference type="EMBL" id="VFB16924.1"/>
    </source>
</evidence>
<protein>
    <submittedName>
        <fullName evidence="2">AAA ATPase containing von Willebrand factor type A (VWA) domain</fullName>
    </submittedName>
</protein>